<comment type="caution">
    <text evidence="1">The sequence shown here is derived from an EMBL/GenBank/DDBJ whole genome shotgun (WGS) entry which is preliminary data.</text>
</comment>
<keyword evidence="2" id="KW-1185">Reference proteome</keyword>
<name>A0ACC7NTY5_9BURK</name>
<reference evidence="1 2" key="1">
    <citation type="journal article" date="2024" name="Chem. Sci.">
        <title>Discovery of megapolipeptins by genome mining of a Burkholderiales bacteria collection.</title>
        <authorList>
            <person name="Paulo B.S."/>
            <person name="Recchia M.J.J."/>
            <person name="Lee S."/>
            <person name="Fergusson C.H."/>
            <person name="Romanowski S.B."/>
            <person name="Hernandez A."/>
            <person name="Krull N."/>
            <person name="Liu D.Y."/>
            <person name="Cavanagh H."/>
            <person name="Bos A."/>
            <person name="Gray C.A."/>
            <person name="Murphy B.T."/>
            <person name="Linington R.G."/>
            <person name="Eustaquio A.S."/>
        </authorList>
    </citation>
    <scope>NUCLEOTIDE SEQUENCE [LARGE SCALE GENOMIC DNA]</scope>
    <source>
        <strain evidence="1 2">RL18-126-BIB-B</strain>
    </source>
</reference>
<accession>A0ACC7NTY5</accession>
<organism evidence="1 2">
    <name type="scientific">Paraburkholderia rhynchosiae</name>
    <dbReference type="NCBI Taxonomy" id="487049"/>
    <lineage>
        <taxon>Bacteria</taxon>
        <taxon>Pseudomonadati</taxon>
        <taxon>Pseudomonadota</taxon>
        <taxon>Betaproteobacteria</taxon>
        <taxon>Burkholderiales</taxon>
        <taxon>Burkholderiaceae</taxon>
        <taxon>Paraburkholderia</taxon>
    </lineage>
</organism>
<dbReference type="Proteomes" id="UP001629235">
    <property type="component" value="Unassembled WGS sequence"/>
</dbReference>
<protein>
    <submittedName>
        <fullName evidence="1">Uncharacterized protein</fullName>
    </submittedName>
</protein>
<evidence type="ECO:0000313" key="1">
    <source>
        <dbReference type="EMBL" id="MFM0108791.1"/>
    </source>
</evidence>
<evidence type="ECO:0000313" key="2">
    <source>
        <dbReference type="Proteomes" id="UP001629235"/>
    </source>
</evidence>
<dbReference type="EMBL" id="JAQQDW010000139">
    <property type="protein sequence ID" value="MFM0108791.1"/>
    <property type="molecule type" value="Genomic_DNA"/>
</dbReference>
<sequence>MLAAPSGGGKSTVSGALGERLIDAGLQFRVIDPEGDYDSGHGIAVVGDAHQALLTRCNYSNDTRKASRSICCV</sequence>
<gene>
    <name evidence="1" type="ORF">PQR01_36715</name>
</gene>
<proteinExistence type="predicted"/>